<evidence type="ECO:0000313" key="1">
    <source>
        <dbReference type="EMBL" id="PWN40765.1"/>
    </source>
</evidence>
<dbReference type="EMBL" id="KZ819407">
    <property type="protein sequence ID" value="PWN40765.1"/>
    <property type="molecule type" value="Genomic_DNA"/>
</dbReference>
<proteinExistence type="predicted"/>
<dbReference type="AlphaFoldDB" id="A0A316VZ50"/>
<dbReference type="GeneID" id="37036319"/>
<dbReference type="InParanoid" id="A0A316VZ50"/>
<accession>A0A316VZ50</accession>
<dbReference type="Proteomes" id="UP000245783">
    <property type="component" value="Unassembled WGS sequence"/>
</dbReference>
<sequence>MPRTLKAQPAVALQLGGTTHPAVCRAAMRAAARHATDWQINLLGFKRPLRMFRHAAHMEQLDPLQMIECR</sequence>
<evidence type="ECO:0000313" key="2">
    <source>
        <dbReference type="Proteomes" id="UP000245783"/>
    </source>
</evidence>
<keyword evidence="2" id="KW-1185">Reference proteome</keyword>
<dbReference type="RefSeq" id="XP_025367925.1">
    <property type="nucleotide sequence ID" value="XM_025514449.1"/>
</dbReference>
<name>A0A316VZ50_9BASI</name>
<protein>
    <submittedName>
        <fullName evidence="1">Uncharacterized protein</fullName>
    </submittedName>
</protein>
<reference evidence="1 2" key="1">
    <citation type="journal article" date="2018" name="Mol. Biol. Evol.">
        <title>Broad Genomic Sampling Reveals a Smut Pathogenic Ancestry of the Fungal Clade Ustilaginomycotina.</title>
        <authorList>
            <person name="Kijpornyongpan T."/>
            <person name="Mondo S.J."/>
            <person name="Barry K."/>
            <person name="Sandor L."/>
            <person name="Lee J."/>
            <person name="Lipzen A."/>
            <person name="Pangilinan J."/>
            <person name="LaButti K."/>
            <person name="Hainaut M."/>
            <person name="Henrissat B."/>
            <person name="Grigoriev I.V."/>
            <person name="Spatafora J.W."/>
            <person name="Aime M.C."/>
        </authorList>
    </citation>
    <scope>NUCLEOTIDE SEQUENCE [LARGE SCALE GENOMIC DNA]</scope>
    <source>
        <strain evidence="1 2">MCA 4658</strain>
    </source>
</reference>
<gene>
    <name evidence="1" type="ORF">IE81DRAFT_325223</name>
</gene>
<organism evidence="1 2">
    <name type="scientific">Ceraceosorus guamensis</name>
    <dbReference type="NCBI Taxonomy" id="1522189"/>
    <lineage>
        <taxon>Eukaryota</taxon>
        <taxon>Fungi</taxon>
        <taxon>Dikarya</taxon>
        <taxon>Basidiomycota</taxon>
        <taxon>Ustilaginomycotina</taxon>
        <taxon>Exobasidiomycetes</taxon>
        <taxon>Ceraceosorales</taxon>
        <taxon>Ceraceosoraceae</taxon>
        <taxon>Ceraceosorus</taxon>
    </lineage>
</organism>